<dbReference type="Proteomes" id="UP001062846">
    <property type="component" value="Chromosome 13"/>
</dbReference>
<protein>
    <submittedName>
        <fullName evidence="1">Uncharacterized protein</fullName>
    </submittedName>
</protein>
<evidence type="ECO:0000313" key="1">
    <source>
        <dbReference type="EMBL" id="KAI8523109.1"/>
    </source>
</evidence>
<accession>A0ACC0L321</accession>
<keyword evidence="2" id="KW-1185">Reference proteome</keyword>
<name>A0ACC0L321_RHOML</name>
<evidence type="ECO:0000313" key="2">
    <source>
        <dbReference type="Proteomes" id="UP001062846"/>
    </source>
</evidence>
<proteinExistence type="predicted"/>
<dbReference type="EMBL" id="CM046400">
    <property type="protein sequence ID" value="KAI8523109.1"/>
    <property type="molecule type" value="Genomic_DNA"/>
</dbReference>
<sequence length="277" mass="29784">MGEIPPTLAYFTDLQLLDLSKDELNGTAPNELGSCESLLSLNLGSNYLSGSIPSELGNLIALQYLLDLSSNSLSGTIPPSLGYLISLENLNLSHNNLSGTIPSFLTNMVSLRSIDFSNKELSGPIPSGKIFQNASGAYLGNSGLCGNAEGLSRCNANSTSGMSKRFNKKVLIGLIVPVIGVLVLVAVIVGCLILRRPLKQLVESTKLDESFESLIWEREGKFTFAKATEDFNETYCIGKGGFGTVYKAVLPMDQPVAVKRLNVTDSNDNPLVNRQEF</sequence>
<reference evidence="1" key="1">
    <citation type="submission" date="2022-02" db="EMBL/GenBank/DDBJ databases">
        <title>Plant Genome Project.</title>
        <authorList>
            <person name="Zhang R.-G."/>
        </authorList>
    </citation>
    <scope>NUCLEOTIDE SEQUENCE</scope>
    <source>
        <strain evidence="1">AT1</strain>
    </source>
</reference>
<comment type="caution">
    <text evidence="1">The sequence shown here is derived from an EMBL/GenBank/DDBJ whole genome shotgun (WGS) entry which is preliminary data.</text>
</comment>
<gene>
    <name evidence="1" type="ORF">RHMOL_Rhmol13G0048700</name>
</gene>
<organism evidence="1 2">
    <name type="scientific">Rhododendron molle</name>
    <name type="common">Chinese azalea</name>
    <name type="synonym">Azalea mollis</name>
    <dbReference type="NCBI Taxonomy" id="49168"/>
    <lineage>
        <taxon>Eukaryota</taxon>
        <taxon>Viridiplantae</taxon>
        <taxon>Streptophyta</taxon>
        <taxon>Embryophyta</taxon>
        <taxon>Tracheophyta</taxon>
        <taxon>Spermatophyta</taxon>
        <taxon>Magnoliopsida</taxon>
        <taxon>eudicotyledons</taxon>
        <taxon>Gunneridae</taxon>
        <taxon>Pentapetalae</taxon>
        <taxon>asterids</taxon>
        <taxon>Ericales</taxon>
        <taxon>Ericaceae</taxon>
        <taxon>Ericoideae</taxon>
        <taxon>Rhodoreae</taxon>
        <taxon>Rhododendron</taxon>
    </lineage>
</organism>